<dbReference type="GO" id="GO:0000422">
    <property type="term" value="P:autophagy of mitochondrion"/>
    <property type="evidence" value="ECO:0007669"/>
    <property type="project" value="TreeGrafter"/>
</dbReference>
<keyword evidence="5 6" id="KW-0472">Membrane</keyword>
<dbReference type="PANTHER" id="PTHR21346">
    <property type="entry name" value="FUN14 DOMAIN CONTAINING"/>
    <property type="match status" value="1"/>
</dbReference>
<dbReference type="OrthoDB" id="3990500at2759"/>
<reference evidence="7 8" key="1">
    <citation type="submission" date="2019-06" db="EMBL/GenBank/DDBJ databases">
        <title>Draft genome sequence of the filamentous fungus Phialemoniopsis curvata isolated from diesel fuel.</title>
        <authorList>
            <person name="Varaljay V.A."/>
            <person name="Lyon W.J."/>
            <person name="Crouch A.L."/>
            <person name="Drake C.E."/>
            <person name="Hollomon J.M."/>
            <person name="Nadeau L.J."/>
            <person name="Nunn H.S."/>
            <person name="Stevenson B.S."/>
            <person name="Bojanowski C.L."/>
            <person name="Crookes-Goodson W.J."/>
        </authorList>
    </citation>
    <scope>NUCLEOTIDE SEQUENCE [LARGE SCALE GENOMIC DNA]</scope>
    <source>
        <strain evidence="7 8">D216</strain>
    </source>
</reference>
<evidence type="ECO:0000256" key="2">
    <source>
        <dbReference type="ARBA" id="ARBA00009160"/>
    </source>
</evidence>
<protein>
    <recommendedName>
        <fullName evidence="9">Fun14 family protein</fullName>
    </recommendedName>
</protein>
<gene>
    <name evidence="7" type="ORF">E0L32_009007</name>
</gene>
<sequence length="151" mass="16380">MASAAFICRRALAQRIVPVTLGLSSGVYLIARQKPMRLDALPARVTPSSRQEPPEVHERLNPDMIKQLSSGSIAGFLSGLVVAVFSKTLVFLIGVAIVTVQIASRYGIDLVHTLKLKERAKSSKILSALSENTPFKTSFGVTFAMASFMQF</sequence>
<dbReference type="Proteomes" id="UP000319257">
    <property type="component" value="Unassembled WGS sequence"/>
</dbReference>
<evidence type="ECO:0000256" key="3">
    <source>
        <dbReference type="ARBA" id="ARBA00022692"/>
    </source>
</evidence>
<feature type="transmembrane region" description="Helical" evidence="6">
    <location>
        <begin position="73"/>
        <end position="98"/>
    </location>
</feature>
<accession>A0A507ASZ1</accession>
<dbReference type="STRING" id="1093900.A0A507ASZ1"/>
<dbReference type="EMBL" id="SKBQ01000062">
    <property type="protein sequence ID" value="TPX09816.1"/>
    <property type="molecule type" value="Genomic_DNA"/>
</dbReference>
<feature type="transmembrane region" description="Helical" evidence="6">
    <location>
        <begin position="12"/>
        <end position="31"/>
    </location>
</feature>
<dbReference type="GO" id="GO:0005741">
    <property type="term" value="C:mitochondrial outer membrane"/>
    <property type="evidence" value="ECO:0007669"/>
    <property type="project" value="TreeGrafter"/>
</dbReference>
<comment type="caution">
    <text evidence="7">The sequence shown here is derived from an EMBL/GenBank/DDBJ whole genome shotgun (WGS) entry which is preliminary data.</text>
</comment>
<evidence type="ECO:0000256" key="1">
    <source>
        <dbReference type="ARBA" id="ARBA00004370"/>
    </source>
</evidence>
<comment type="similarity">
    <text evidence="2">Belongs to the FUN14 family.</text>
</comment>
<keyword evidence="4 6" id="KW-1133">Transmembrane helix</keyword>
<keyword evidence="8" id="KW-1185">Reference proteome</keyword>
<dbReference type="AlphaFoldDB" id="A0A507ASZ1"/>
<evidence type="ECO:0000256" key="5">
    <source>
        <dbReference type="ARBA" id="ARBA00023136"/>
    </source>
</evidence>
<evidence type="ECO:0000313" key="8">
    <source>
        <dbReference type="Proteomes" id="UP000319257"/>
    </source>
</evidence>
<keyword evidence="3 6" id="KW-0812">Transmembrane</keyword>
<dbReference type="RefSeq" id="XP_030991527.1">
    <property type="nucleotide sequence ID" value="XM_031143926.1"/>
</dbReference>
<dbReference type="InParanoid" id="A0A507ASZ1"/>
<dbReference type="PANTHER" id="PTHR21346:SF0">
    <property type="entry name" value="RE45833P"/>
    <property type="match status" value="1"/>
</dbReference>
<organism evidence="7 8">
    <name type="scientific">Thyridium curvatum</name>
    <dbReference type="NCBI Taxonomy" id="1093900"/>
    <lineage>
        <taxon>Eukaryota</taxon>
        <taxon>Fungi</taxon>
        <taxon>Dikarya</taxon>
        <taxon>Ascomycota</taxon>
        <taxon>Pezizomycotina</taxon>
        <taxon>Sordariomycetes</taxon>
        <taxon>Sordariomycetidae</taxon>
        <taxon>Thyridiales</taxon>
        <taxon>Thyridiaceae</taxon>
        <taxon>Thyridium</taxon>
    </lineage>
</organism>
<name>A0A507ASZ1_9PEZI</name>
<dbReference type="Pfam" id="PF04930">
    <property type="entry name" value="FUN14"/>
    <property type="match status" value="1"/>
</dbReference>
<proteinExistence type="inferred from homology"/>
<comment type="subcellular location">
    <subcellularLocation>
        <location evidence="1">Membrane</location>
    </subcellularLocation>
</comment>
<evidence type="ECO:0000256" key="6">
    <source>
        <dbReference type="SAM" id="Phobius"/>
    </source>
</evidence>
<evidence type="ECO:0008006" key="9">
    <source>
        <dbReference type="Google" id="ProtNLM"/>
    </source>
</evidence>
<evidence type="ECO:0000313" key="7">
    <source>
        <dbReference type="EMBL" id="TPX09816.1"/>
    </source>
</evidence>
<dbReference type="GeneID" id="41976454"/>
<evidence type="ECO:0000256" key="4">
    <source>
        <dbReference type="ARBA" id="ARBA00022989"/>
    </source>
</evidence>
<dbReference type="InterPro" id="IPR007014">
    <property type="entry name" value="FUN14"/>
</dbReference>